<protein>
    <recommendedName>
        <fullName evidence="3">Glycosyltransferase</fullName>
    </recommendedName>
</protein>
<dbReference type="Proteomes" id="UP000321456">
    <property type="component" value="Unassembled WGS sequence"/>
</dbReference>
<dbReference type="EMBL" id="VRUR01000001">
    <property type="protein sequence ID" value="TXN37627.1"/>
    <property type="molecule type" value="Genomic_DNA"/>
</dbReference>
<evidence type="ECO:0000313" key="1">
    <source>
        <dbReference type="EMBL" id="TXN37627.1"/>
    </source>
</evidence>
<proteinExistence type="predicted"/>
<organism evidence="1 2">
    <name type="scientific">Flagellimonas hymeniacidonis</name>
    <dbReference type="NCBI Taxonomy" id="2603628"/>
    <lineage>
        <taxon>Bacteria</taxon>
        <taxon>Pseudomonadati</taxon>
        <taxon>Bacteroidota</taxon>
        <taxon>Flavobacteriia</taxon>
        <taxon>Flavobacteriales</taxon>
        <taxon>Flavobacteriaceae</taxon>
        <taxon>Flagellimonas</taxon>
    </lineage>
</organism>
<accession>A0A5C8V7I7</accession>
<evidence type="ECO:0000313" key="2">
    <source>
        <dbReference type="Proteomes" id="UP000321456"/>
    </source>
</evidence>
<name>A0A5C8V7I7_9FLAO</name>
<dbReference type="AlphaFoldDB" id="A0A5C8V7I7"/>
<gene>
    <name evidence="1" type="ORF">FVB32_04885</name>
</gene>
<evidence type="ECO:0008006" key="3">
    <source>
        <dbReference type="Google" id="ProtNLM"/>
    </source>
</evidence>
<dbReference type="Gene3D" id="3.40.50.2000">
    <property type="entry name" value="Glycogen Phosphorylase B"/>
    <property type="match status" value="1"/>
</dbReference>
<keyword evidence="2" id="KW-1185">Reference proteome</keyword>
<comment type="caution">
    <text evidence="1">The sequence shown here is derived from an EMBL/GenBank/DDBJ whole genome shotgun (WGS) entry which is preliminary data.</text>
</comment>
<reference evidence="1 2" key="1">
    <citation type="submission" date="2019-08" db="EMBL/GenBank/DDBJ databases">
        <title>Professor.</title>
        <authorList>
            <person name="Park J.S."/>
        </authorList>
    </citation>
    <scope>NUCLEOTIDE SEQUENCE [LARGE SCALE GENOMIC DNA]</scope>
    <source>
        <strain evidence="1 2">176CP5-101</strain>
    </source>
</reference>
<sequence length="208" mass="23619">MEFLPKRAKNKTVVACFGDFRTFIETQEEKNQEFSILSRSWMKLNGISSPDMVSISAAKRSNLKVLIEGVEDKNINTLIIAPNRKPETNVKCPKNVLFYTNFVREEVKMILNTEHKIIGFIGHENKSVPTSIYMYASYGIPVIGLNGPPVNSIITEFQLGEVISDSSMIEECVDKIRTNYSHYSNNCKVFLDKNSWEVSADVHSKVFI</sequence>